<evidence type="ECO:0000313" key="3">
    <source>
        <dbReference type="Proteomes" id="UP000823865"/>
    </source>
</evidence>
<evidence type="ECO:0000313" key="2">
    <source>
        <dbReference type="EMBL" id="MBU3853175.1"/>
    </source>
</evidence>
<proteinExistence type="predicted"/>
<dbReference type="EMBL" id="JAHLFU010000097">
    <property type="protein sequence ID" value="MBU3853175.1"/>
    <property type="molecule type" value="Genomic_DNA"/>
</dbReference>
<dbReference type="InterPro" id="IPR027417">
    <property type="entry name" value="P-loop_NTPase"/>
</dbReference>
<reference evidence="2" key="2">
    <citation type="submission" date="2021-04" db="EMBL/GenBank/DDBJ databases">
        <authorList>
            <person name="Gilroy R."/>
        </authorList>
    </citation>
    <scope>NUCLEOTIDE SEQUENCE</scope>
    <source>
        <strain evidence="2">G3-2149</strain>
    </source>
</reference>
<accession>A0A9E2P2D3</accession>
<name>A0A9E2P2D3_9BACT</name>
<dbReference type="AlphaFoldDB" id="A0A9E2P2D3"/>
<dbReference type="Gene3D" id="3.40.50.300">
    <property type="entry name" value="P-loop containing nucleotide triphosphate hydrolases"/>
    <property type="match status" value="1"/>
</dbReference>
<dbReference type="Proteomes" id="UP000823865">
    <property type="component" value="Unassembled WGS sequence"/>
</dbReference>
<sequence length="924" mass="107012">MRTREEVFDIYLDQYSNDLRVKKISNPFYIPDEKSIVDSMQKAQEMYSHELPEIVLSDSERLLVINKIKAVHSVYQEEGDVLLGDYDHDYKWYDNFLEEGHDEYYWTRYKNYLAVQKHFPPEVIKRLEETTLRRIMSYLGNPNESDSVFSVRGLVMGDVQSGKTSNYLGLVTKAADAGYKVIFILTGTIENLRKQTQERVEEGFVGYDVTTAADVGVGRGDRMPRLFTSRAKDFVADDDQNTNIRISTYPSEPMVFVIKKNVSVLKKVFLSFKNINTTRQYQRINVPMLMIDDEADNASINTHKQDDDPTKINNYIRKILALFTRSCYVGFTATPFANVFINYDSDDEMLRDDLFPRDFIYSLKAPSNYYGPRKYFFEENENVREIKDGNENIFPMKHKKDWHGDKLFNSVYYAVNAFLLANAIRDIRDGGSSIRTNRSMLINMTRFTKVQLVIKDIITDYFLTVKNALKQTYKLDVEYALTNPLVSSLHETFNKEYGNIISDGTTLTWTKVFPRIYDSIKNIQIVVVNSSKQSAKIDYEAHKDTGLRVIAIGGLALSRGLTLEGLCVSYFYRNTATFDVLMQMGRWFGYREGYADLCKIFITKDSAKYYRYICSSIEDLRKDIEVMGKQGKKPEEYGIRVRNDSIELGITAANKSRNTKKQRYYKSFYGNIFETPYLHRDLGIIEQNINAAKNFLSGIDVATKDSSVRHPYFRNIPKDRILKLLGEITVHKLNGNFDIHQITDFLRRTDSELDYFDVLVIGGEKDNEHRFIFPALHIDNPLVRRNYDVPDDDPTVIRISRQRARLGGRADAKNGLDKSQCPKGDDIRAQQYMIKGRNPLFIIYFIDPDNSDLENEEIFTGVSASENIKVRRELQTRRYNYLIGFAIAFPEKENAVSESIMYTVNKSVNYFDKDHDDEGDDCNE</sequence>
<reference evidence="2" key="1">
    <citation type="journal article" date="2021" name="PeerJ">
        <title>Extensive microbial diversity within the chicken gut microbiome revealed by metagenomics and culture.</title>
        <authorList>
            <person name="Gilroy R."/>
            <person name="Ravi A."/>
            <person name="Getino M."/>
            <person name="Pursley I."/>
            <person name="Horton D.L."/>
            <person name="Alikhan N.F."/>
            <person name="Baker D."/>
            <person name="Gharbi K."/>
            <person name="Hall N."/>
            <person name="Watson M."/>
            <person name="Adriaenssens E.M."/>
            <person name="Foster-Nyarko E."/>
            <person name="Jarju S."/>
            <person name="Secka A."/>
            <person name="Antonio M."/>
            <person name="Oren A."/>
            <person name="Chaudhuri R.R."/>
            <person name="La Ragione R."/>
            <person name="Hildebrand F."/>
            <person name="Pallen M.J."/>
        </authorList>
    </citation>
    <scope>NUCLEOTIDE SEQUENCE</scope>
    <source>
        <strain evidence="2">G3-2149</strain>
    </source>
</reference>
<gene>
    <name evidence="2" type="ORF">H9789_05055</name>
</gene>
<feature type="domain" description="Putative endonuclease Z1" evidence="1">
    <location>
        <begin position="411"/>
        <end position="645"/>
    </location>
</feature>
<dbReference type="SUPFAM" id="SSF52540">
    <property type="entry name" value="P-loop containing nucleoside triphosphate hydrolases"/>
    <property type="match status" value="1"/>
</dbReference>
<evidence type="ECO:0000259" key="1">
    <source>
        <dbReference type="Pfam" id="PF10593"/>
    </source>
</evidence>
<dbReference type="Pfam" id="PF10593">
    <property type="entry name" value="Z1"/>
    <property type="match status" value="1"/>
</dbReference>
<dbReference type="InterPro" id="IPR018310">
    <property type="entry name" value="Put_endonuclease_Z1-dom"/>
</dbReference>
<organism evidence="2 3">
    <name type="scientific">Candidatus Paraprevotella stercoravium</name>
    <dbReference type="NCBI Taxonomy" id="2838725"/>
    <lineage>
        <taxon>Bacteria</taxon>
        <taxon>Pseudomonadati</taxon>
        <taxon>Bacteroidota</taxon>
        <taxon>Bacteroidia</taxon>
        <taxon>Bacteroidales</taxon>
        <taxon>Prevotellaceae</taxon>
        <taxon>Paraprevotella</taxon>
    </lineage>
</organism>
<protein>
    <submittedName>
        <fullName evidence="2">Z1 domain-containing protein</fullName>
    </submittedName>
</protein>
<comment type="caution">
    <text evidence="2">The sequence shown here is derived from an EMBL/GenBank/DDBJ whole genome shotgun (WGS) entry which is preliminary data.</text>
</comment>